<keyword evidence="1" id="KW-0472">Membrane</keyword>
<keyword evidence="1" id="KW-0812">Transmembrane</keyword>
<keyword evidence="1" id="KW-1133">Transmembrane helix</keyword>
<dbReference type="EMBL" id="CP013011">
    <property type="protein sequence ID" value="ALL00136.1"/>
    <property type="molecule type" value="Genomic_DNA"/>
</dbReference>
<name>A0A0P0N275_9CREN</name>
<feature type="transmembrane region" description="Helical" evidence="1">
    <location>
        <begin position="30"/>
        <end position="48"/>
    </location>
</feature>
<dbReference type="KEGG" id="pdl:Pyrde_0086"/>
<gene>
    <name evidence="2" type="ORF">Pyrde_0086</name>
</gene>
<evidence type="ECO:0000313" key="3">
    <source>
        <dbReference type="Proteomes" id="UP000058613"/>
    </source>
</evidence>
<dbReference type="AlphaFoldDB" id="A0A0P0N275"/>
<organism evidence="2 3">
    <name type="scientific">Pyrodictium delaneyi</name>
    <dbReference type="NCBI Taxonomy" id="1273541"/>
    <lineage>
        <taxon>Archaea</taxon>
        <taxon>Thermoproteota</taxon>
        <taxon>Thermoprotei</taxon>
        <taxon>Desulfurococcales</taxon>
        <taxon>Pyrodictiaceae</taxon>
        <taxon>Pyrodictium</taxon>
    </lineage>
</organism>
<evidence type="ECO:0000313" key="2">
    <source>
        <dbReference type="EMBL" id="ALL00136.1"/>
    </source>
</evidence>
<feature type="transmembrane region" description="Helical" evidence="1">
    <location>
        <begin position="5"/>
        <end position="24"/>
    </location>
</feature>
<evidence type="ECO:0000256" key="1">
    <source>
        <dbReference type="SAM" id="Phobius"/>
    </source>
</evidence>
<dbReference type="STRING" id="1273541.Pyrde_0086"/>
<proteinExistence type="predicted"/>
<dbReference type="Proteomes" id="UP000058613">
    <property type="component" value="Chromosome"/>
</dbReference>
<sequence length="54" mass="5947">MFRTLAVLAIMMIIASMGMLAYLLTKDVTIALAITVILTAKYAVTWLTRQVDVS</sequence>
<reference evidence="2 3" key="1">
    <citation type="submission" date="2015-10" db="EMBL/GenBank/DDBJ databases">
        <title>Complete genome sequence of hyperthermophilic archaeon Pyrodictium delaneyi Su06.</title>
        <authorList>
            <person name="Jung J.-H."/>
            <person name="Lin J."/>
            <person name="Holden J.F."/>
            <person name="Park C.-S."/>
        </authorList>
    </citation>
    <scope>NUCLEOTIDE SEQUENCE [LARGE SCALE GENOMIC DNA]</scope>
    <source>
        <strain evidence="2 3">Su06</strain>
    </source>
</reference>
<protein>
    <submittedName>
        <fullName evidence="2">Uncharacterized protein</fullName>
    </submittedName>
</protein>
<accession>A0A0P0N275</accession>